<dbReference type="Proteomes" id="UP000444721">
    <property type="component" value="Unassembled WGS sequence"/>
</dbReference>
<dbReference type="CDD" id="cd15841">
    <property type="entry name" value="SNARE_Qc"/>
    <property type="match status" value="1"/>
</dbReference>
<dbReference type="SMART" id="SM00397">
    <property type="entry name" value="t_SNARE"/>
    <property type="match status" value="1"/>
</dbReference>
<evidence type="ECO:0000259" key="2">
    <source>
        <dbReference type="PROSITE" id="PS50192"/>
    </source>
</evidence>
<dbReference type="VEuPathDB" id="AmoebaDB:NfTy_091890"/>
<dbReference type="OrthoDB" id="19261at2759"/>
<reference evidence="3 4" key="1">
    <citation type="journal article" date="2019" name="Sci. Rep.">
        <title>Nanopore sequencing improves the draft genome of the human pathogenic amoeba Naegleria fowleri.</title>
        <authorList>
            <person name="Liechti N."/>
            <person name="Schurch N."/>
            <person name="Bruggmann R."/>
            <person name="Wittwer M."/>
        </authorList>
    </citation>
    <scope>NUCLEOTIDE SEQUENCE [LARGE SCALE GENOMIC DNA]</scope>
    <source>
        <strain evidence="3 4">ATCC 30894</strain>
    </source>
</reference>
<evidence type="ECO:0000313" key="3">
    <source>
        <dbReference type="EMBL" id="KAF0973430.1"/>
    </source>
</evidence>
<feature type="domain" description="T-SNARE coiled-coil homology" evidence="2">
    <location>
        <begin position="26"/>
        <end position="88"/>
    </location>
</feature>
<name>A0A6A5BHF3_NAEFO</name>
<dbReference type="OMA" id="RAQKHRY"/>
<feature type="region of interest" description="Disordered" evidence="1">
    <location>
        <begin position="65"/>
        <end position="103"/>
    </location>
</feature>
<feature type="compositionally biased region" description="Low complexity" evidence="1">
    <location>
        <begin position="92"/>
        <end position="103"/>
    </location>
</feature>
<evidence type="ECO:0000313" key="4">
    <source>
        <dbReference type="Proteomes" id="UP000444721"/>
    </source>
</evidence>
<evidence type="ECO:0000256" key="1">
    <source>
        <dbReference type="SAM" id="MobiDB-lite"/>
    </source>
</evidence>
<sequence length="113" mass="13208">MTTMNMKQHNKSSSNEVFEDYLRAQKHRYEQQDKLLDVALNKVQNIKAIALDMGKELDSHKEILEDNDEQVEKQKHNLKSVNRKIDRLNGESSNTSSSSNNSSGMFSFLKWFW</sequence>
<proteinExistence type="predicted"/>
<dbReference type="GeneID" id="68115352"/>
<dbReference type="VEuPathDB" id="AmoebaDB:FDP41_008134"/>
<dbReference type="PROSITE" id="PS50192">
    <property type="entry name" value="T_SNARE"/>
    <property type="match status" value="1"/>
</dbReference>
<comment type="caution">
    <text evidence="3">The sequence shown here is derived from an EMBL/GenBank/DDBJ whole genome shotgun (WGS) entry which is preliminary data.</text>
</comment>
<accession>A0A6A5BHF3</accession>
<keyword evidence="4" id="KW-1185">Reference proteome</keyword>
<dbReference type="RefSeq" id="XP_044558143.1">
    <property type="nucleotide sequence ID" value="XM_044711955.1"/>
</dbReference>
<gene>
    <name evidence="3" type="ORF">FDP41_008134</name>
</gene>
<dbReference type="VEuPathDB" id="AmoebaDB:NF0055650"/>
<dbReference type="EMBL" id="VFQX01000060">
    <property type="protein sequence ID" value="KAF0973430.1"/>
    <property type="molecule type" value="Genomic_DNA"/>
</dbReference>
<dbReference type="Gene3D" id="1.20.5.110">
    <property type="match status" value="1"/>
</dbReference>
<organism evidence="3 4">
    <name type="scientific">Naegleria fowleri</name>
    <name type="common">Brain eating amoeba</name>
    <dbReference type="NCBI Taxonomy" id="5763"/>
    <lineage>
        <taxon>Eukaryota</taxon>
        <taxon>Discoba</taxon>
        <taxon>Heterolobosea</taxon>
        <taxon>Tetramitia</taxon>
        <taxon>Eutetramitia</taxon>
        <taxon>Vahlkampfiidae</taxon>
        <taxon>Naegleria</taxon>
    </lineage>
</organism>
<dbReference type="AlphaFoldDB" id="A0A6A5BHF3"/>
<protein>
    <recommendedName>
        <fullName evidence="2">t-SNARE coiled-coil homology domain-containing protein</fullName>
    </recommendedName>
</protein>
<feature type="compositionally biased region" description="Basic and acidic residues" evidence="1">
    <location>
        <begin position="65"/>
        <end position="75"/>
    </location>
</feature>
<dbReference type="InterPro" id="IPR000727">
    <property type="entry name" value="T_SNARE_dom"/>
</dbReference>
<dbReference type="SUPFAM" id="SSF58038">
    <property type="entry name" value="SNARE fusion complex"/>
    <property type="match status" value="1"/>
</dbReference>